<dbReference type="Pfam" id="PF00128">
    <property type="entry name" value="Alpha-amylase"/>
    <property type="match status" value="1"/>
</dbReference>
<dbReference type="RefSeq" id="WP_194449374.1">
    <property type="nucleotide sequence ID" value="NZ_CP063849.1"/>
</dbReference>
<dbReference type="AlphaFoldDB" id="A0A7S7NQ35"/>
<name>A0A7S7NQ35_PALFE</name>
<evidence type="ECO:0000313" key="2">
    <source>
        <dbReference type="EMBL" id="QOY87707.1"/>
    </source>
</evidence>
<dbReference type="InterPro" id="IPR006047">
    <property type="entry name" value="GH13_cat_dom"/>
</dbReference>
<reference evidence="2 3" key="1">
    <citation type="submission" date="2020-10" db="EMBL/GenBank/DDBJ databases">
        <title>Complete genome sequence of Paludibaculum fermentans P105T, a facultatively anaerobic acidobacterium capable of dissimilatory Fe(III) reduction.</title>
        <authorList>
            <person name="Dedysh S.N."/>
            <person name="Beletsky A.V."/>
            <person name="Kulichevskaya I.S."/>
            <person name="Mardanov A.V."/>
            <person name="Ravin N.V."/>
        </authorList>
    </citation>
    <scope>NUCLEOTIDE SEQUENCE [LARGE SCALE GENOMIC DNA]</scope>
    <source>
        <strain evidence="2 3">P105</strain>
    </source>
</reference>
<organism evidence="2 3">
    <name type="scientific">Paludibaculum fermentans</name>
    <dbReference type="NCBI Taxonomy" id="1473598"/>
    <lineage>
        <taxon>Bacteria</taxon>
        <taxon>Pseudomonadati</taxon>
        <taxon>Acidobacteriota</taxon>
        <taxon>Terriglobia</taxon>
        <taxon>Bryobacterales</taxon>
        <taxon>Bryobacteraceae</taxon>
        <taxon>Paludibaculum</taxon>
    </lineage>
</organism>
<dbReference type="Gene3D" id="2.60.40.1180">
    <property type="entry name" value="Golgi alpha-mannosidase II"/>
    <property type="match status" value="1"/>
</dbReference>
<feature type="domain" description="Glycosyl hydrolase family 13 catalytic" evidence="1">
    <location>
        <begin position="154"/>
        <end position="518"/>
    </location>
</feature>
<dbReference type="SMART" id="SM00642">
    <property type="entry name" value="Aamy"/>
    <property type="match status" value="1"/>
</dbReference>
<protein>
    <submittedName>
        <fullName evidence="2">1,4-alpha-glucan branching enzyme</fullName>
    </submittedName>
</protein>
<dbReference type="Proteomes" id="UP000593892">
    <property type="component" value="Chromosome"/>
</dbReference>
<sequence>MYEQFGAIVDQNDKTVTFKLFVPDNTLDPDQYTSGGSPGLTDVFVIGGFQNPLTRIWDPDHPVRMSPSNYTDPQTATVKGIVYTFVSAPLPDGFYEYKYLLHFTEAAPRQITDPCSRYGGTENQNSAFVVGGSVATVQPLASPRRPYGDLILYELMIDDFTANLKRSDEAPLQTIARKLDDLVALGINAIEFMPWTAWTYPVDTTQDFSWGYNPVQYFSVAHKYTLNPDTELDKLVHLKRLINECHKRDIHVIMDGVFNHADASPPDRGFPYYWLYQEPADSPYVGNFADHSYFQDLDYANQCTYEYIRDVCFYWMDKFQIDGIRLDNTLGIYKADDRAHGLPKLLSDIRAHCVDTDNKNFALILEHSWDFEAIDVTNKVGATSCWLDPFRSRNMDYLGNRPEGRPQVDPGLMRLLDAHRDFGTDHTPTIYIENHDHRRFMLKAGGRDFWYLTQPYIIALFTSPGATLIYNGQEFGLDNDMPEDGDGRVVPRPLNWLLRDAEPGPTLFARYQQMMSIRNAHPGLRSTNFYPNNWDESNTQRNEHGFGLDRAGNLVVYHRWGDDGQGHLERFYIALNFAQYTQWVSFEVPDAGPWTDLISGHTVTAQGGRLSVEVGSNWGAIFFKRD</sequence>
<dbReference type="InterPro" id="IPR017853">
    <property type="entry name" value="GH"/>
</dbReference>
<gene>
    <name evidence="2" type="ORF">IRI77_34010</name>
</gene>
<dbReference type="EMBL" id="CP063849">
    <property type="protein sequence ID" value="QOY87707.1"/>
    <property type="molecule type" value="Genomic_DNA"/>
</dbReference>
<evidence type="ECO:0000313" key="3">
    <source>
        <dbReference type="Proteomes" id="UP000593892"/>
    </source>
</evidence>
<proteinExistence type="predicted"/>
<evidence type="ECO:0000259" key="1">
    <source>
        <dbReference type="SMART" id="SM00642"/>
    </source>
</evidence>
<dbReference type="KEGG" id="pfer:IRI77_34010"/>
<dbReference type="GO" id="GO:0005975">
    <property type="term" value="P:carbohydrate metabolic process"/>
    <property type="evidence" value="ECO:0007669"/>
    <property type="project" value="InterPro"/>
</dbReference>
<keyword evidence="3" id="KW-1185">Reference proteome</keyword>
<dbReference type="InterPro" id="IPR013780">
    <property type="entry name" value="Glyco_hydro_b"/>
</dbReference>
<accession>A0A7S7NQ35</accession>
<dbReference type="PANTHER" id="PTHR43002">
    <property type="entry name" value="GLYCOGEN DEBRANCHING ENZYME"/>
    <property type="match status" value="1"/>
</dbReference>
<dbReference type="SUPFAM" id="SSF51445">
    <property type="entry name" value="(Trans)glycosidases"/>
    <property type="match status" value="1"/>
</dbReference>
<dbReference type="Gene3D" id="3.20.20.80">
    <property type="entry name" value="Glycosidases"/>
    <property type="match status" value="1"/>
</dbReference>
<dbReference type="SUPFAM" id="SSF51011">
    <property type="entry name" value="Glycosyl hydrolase domain"/>
    <property type="match status" value="1"/>
</dbReference>